<dbReference type="InterPro" id="IPR047242">
    <property type="entry name" value="CDC5L/Cef1"/>
</dbReference>
<dbReference type="CDD" id="cd11659">
    <property type="entry name" value="SANT_CDC5_II"/>
    <property type="match status" value="1"/>
</dbReference>
<dbReference type="InterPro" id="IPR017930">
    <property type="entry name" value="Myb_dom"/>
</dbReference>
<feature type="compositionally biased region" description="Polar residues" evidence="13">
    <location>
        <begin position="409"/>
        <end position="419"/>
    </location>
</feature>
<proteinExistence type="inferred from homology"/>
<dbReference type="AlphaFoldDB" id="A0AAU9V1J1"/>
<feature type="compositionally biased region" description="Basic and acidic residues" evidence="13">
    <location>
        <begin position="506"/>
        <end position="520"/>
    </location>
</feature>
<evidence type="ECO:0000256" key="10">
    <source>
        <dbReference type="ARBA" id="ARBA00023204"/>
    </source>
</evidence>
<dbReference type="Pfam" id="PF13921">
    <property type="entry name" value="Myb_DNA-bind_6"/>
    <property type="match status" value="1"/>
</dbReference>
<dbReference type="GO" id="GO:0006281">
    <property type="term" value="P:DNA repair"/>
    <property type="evidence" value="ECO:0007669"/>
    <property type="project" value="UniProtKB-KW"/>
</dbReference>
<keyword evidence="7" id="KW-0175">Coiled coil</keyword>
<evidence type="ECO:0000256" key="5">
    <source>
        <dbReference type="ARBA" id="ARBA00022737"/>
    </source>
</evidence>
<evidence type="ECO:0000256" key="2">
    <source>
        <dbReference type="ARBA" id="ARBA00010506"/>
    </source>
</evidence>
<feature type="compositionally biased region" description="Basic and acidic residues" evidence="13">
    <location>
        <begin position="779"/>
        <end position="799"/>
    </location>
</feature>
<reference evidence="16" key="1">
    <citation type="submission" date="2022-03" db="EMBL/GenBank/DDBJ databases">
        <authorList>
            <person name="Tunstrom K."/>
        </authorList>
    </citation>
    <scope>NUCLEOTIDE SEQUENCE</scope>
</reference>
<protein>
    <submittedName>
        <fullName evidence="16">Uncharacterized protein</fullName>
    </submittedName>
</protein>
<dbReference type="CDD" id="cd00167">
    <property type="entry name" value="SANT"/>
    <property type="match status" value="1"/>
</dbReference>
<dbReference type="GO" id="GO:0005681">
    <property type="term" value="C:spliceosomal complex"/>
    <property type="evidence" value="ECO:0007669"/>
    <property type="project" value="UniProtKB-KW"/>
</dbReference>
<evidence type="ECO:0000313" key="17">
    <source>
        <dbReference type="Proteomes" id="UP001153954"/>
    </source>
</evidence>
<dbReference type="PROSITE" id="PS50090">
    <property type="entry name" value="MYB_LIKE"/>
    <property type="match status" value="2"/>
</dbReference>
<dbReference type="SUPFAM" id="SSF46689">
    <property type="entry name" value="Homeodomain-like"/>
    <property type="match status" value="1"/>
</dbReference>
<dbReference type="Proteomes" id="UP001153954">
    <property type="component" value="Unassembled WGS sequence"/>
</dbReference>
<feature type="compositionally biased region" description="Basic and acidic residues" evidence="13">
    <location>
        <begin position="245"/>
        <end position="262"/>
    </location>
</feature>
<keyword evidence="8" id="KW-0238">DNA-binding</keyword>
<keyword evidence="3" id="KW-0507">mRNA processing</keyword>
<evidence type="ECO:0000256" key="7">
    <source>
        <dbReference type="ARBA" id="ARBA00023054"/>
    </source>
</evidence>
<evidence type="ECO:0000256" key="1">
    <source>
        <dbReference type="ARBA" id="ARBA00004123"/>
    </source>
</evidence>
<keyword evidence="9" id="KW-0508">mRNA splicing</keyword>
<dbReference type="GO" id="GO:0000981">
    <property type="term" value="F:DNA-binding transcription factor activity, RNA polymerase II-specific"/>
    <property type="evidence" value="ECO:0007669"/>
    <property type="project" value="TreeGrafter"/>
</dbReference>
<keyword evidence="5" id="KW-0677">Repeat</keyword>
<feature type="region of interest" description="Disordered" evidence="13">
    <location>
        <begin position="108"/>
        <end position="145"/>
    </location>
</feature>
<keyword evidence="4" id="KW-0747">Spliceosome</keyword>
<feature type="region of interest" description="Disordered" evidence="13">
    <location>
        <begin position="778"/>
        <end position="799"/>
    </location>
</feature>
<dbReference type="InterPro" id="IPR009057">
    <property type="entry name" value="Homeodomain-like_sf"/>
</dbReference>
<dbReference type="Pfam" id="PF11831">
    <property type="entry name" value="Myb_Cef"/>
    <property type="match status" value="1"/>
</dbReference>
<comment type="subcellular location">
    <subcellularLocation>
        <location evidence="1">Nucleus</location>
    </subcellularLocation>
</comment>
<dbReference type="Gene3D" id="1.10.10.60">
    <property type="entry name" value="Homeodomain-like"/>
    <property type="match status" value="2"/>
</dbReference>
<feature type="compositionally biased region" description="Polar residues" evidence="13">
    <location>
        <begin position="445"/>
        <end position="461"/>
    </location>
</feature>
<name>A0AAU9V1J1_EUPED</name>
<keyword evidence="10" id="KW-0234">DNA repair</keyword>
<dbReference type="InterPro" id="IPR047240">
    <property type="entry name" value="SANT_CDC5L_II"/>
</dbReference>
<evidence type="ECO:0000259" key="14">
    <source>
        <dbReference type="PROSITE" id="PS50090"/>
    </source>
</evidence>
<feature type="region of interest" description="Disordered" evidence="13">
    <location>
        <begin position="211"/>
        <end position="291"/>
    </location>
</feature>
<organism evidence="16 17">
    <name type="scientific">Euphydryas editha</name>
    <name type="common">Edith's checkerspot</name>
    <dbReference type="NCBI Taxonomy" id="104508"/>
    <lineage>
        <taxon>Eukaryota</taxon>
        <taxon>Metazoa</taxon>
        <taxon>Ecdysozoa</taxon>
        <taxon>Arthropoda</taxon>
        <taxon>Hexapoda</taxon>
        <taxon>Insecta</taxon>
        <taxon>Pterygota</taxon>
        <taxon>Neoptera</taxon>
        <taxon>Endopterygota</taxon>
        <taxon>Lepidoptera</taxon>
        <taxon>Glossata</taxon>
        <taxon>Ditrysia</taxon>
        <taxon>Papilionoidea</taxon>
        <taxon>Nymphalidae</taxon>
        <taxon>Nymphalinae</taxon>
        <taxon>Euphydryas</taxon>
    </lineage>
</organism>
<evidence type="ECO:0000256" key="8">
    <source>
        <dbReference type="ARBA" id="ARBA00023125"/>
    </source>
</evidence>
<keyword evidence="12" id="KW-0131">Cell cycle</keyword>
<gene>
    <name evidence="16" type="ORF">EEDITHA_LOCUS19665</name>
</gene>
<dbReference type="PROSITE" id="PS51294">
    <property type="entry name" value="HTH_MYB"/>
    <property type="match status" value="2"/>
</dbReference>
<dbReference type="InterPro" id="IPR021786">
    <property type="entry name" value="Cdc5p/Cef1_C"/>
</dbReference>
<evidence type="ECO:0000256" key="3">
    <source>
        <dbReference type="ARBA" id="ARBA00022664"/>
    </source>
</evidence>
<dbReference type="PANTHER" id="PTHR45885">
    <property type="entry name" value="CELL DIVISION CYCLE 5-LIKE PROTEIN"/>
    <property type="match status" value="1"/>
</dbReference>
<dbReference type="GO" id="GO:0000977">
    <property type="term" value="F:RNA polymerase II transcription regulatory region sequence-specific DNA binding"/>
    <property type="evidence" value="ECO:0007669"/>
    <property type="project" value="TreeGrafter"/>
</dbReference>
<feature type="region of interest" description="Disordered" evidence="13">
    <location>
        <begin position="493"/>
        <end position="520"/>
    </location>
</feature>
<dbReference type="FunFam" id="1.10.10.60:FF:000021">
    <property type="entry name" value="CDC5 cell division cycle 5-like"/>
    <property type="match status" value="1"/>
</dbReference>
<evidence type="ECO:0000256" key="13">
    <source>
        <dbReference type="SAM" id="MobiDB-lite"/>
    </source>
</evidence>
<feature type="domain" description="HTH myb-type" evidence="15">
    <location>
        <begin position="1"/>
        <end position="58"/>
    </location>
</feature>
<comment type="caution">
    <text evidence="16">The sequence shown here is derived from an EMBL/GenBank/DDBJ whole genome shotgun (WGS) entry which is preliminary data.</text>
</comment>
<dbReference type="InterPro" id="IPR001005">
    <property type="entry name" value="SANT/Myb"/>
</dbReference>
<feature type="region of interest" description="Disordered" evidence="13">
    <location>
        <begin position="409"/>
        <end position="461"/>
    </location>
</feature>
<sequence length="799" mass="89875">MPRIMIKGGVWRNTEDEILKAAVMKYGKNQWSRIASLLHRKSAKQCKARWYEWLDPSIKKTEWSREEDEKLLHLAKLMPTQWRTIAPIIGRTAAQCLERYEYLLDQAQKKEEGEDMGDDPRKLKPGEIDPNPETKPARPDPKDMDEDELEMLSEARARLANTQGKKAKRKAREKQLEEARRLAALQKRRELSAAGISVPIRRKRKRGVDYNSEIPFEKRPAPGFYDTSTEIVDPMAPDFSRLRQQHLDGELLSEKEERERRKDKQKLKQRKENDVPQAMLQGDQPAKKRSKLVLPEPQVSDQELQQVVKLGRASEAARESAGEAGAATDALLASYALTPAPATALRTPHQSQRDRILMEAQNVMALTHVDTPLKGGLNTPLHESDFSGSLPQTQVVATPNTVLATPFRSTRTEASTPGSFATPGHGPQQTALMTPGLRDKLSINPEDQLSTGDTPQQNNQVQKQLVASVRSALQTLPAPRNDYEIVVPELRDDAREPAPPAPPEDQADRDARARAEERDRQAAALALRSSALQAGAARPAEVNASVVRGAGPLTALQRAEELLKAEMLAMLHYDALHDPPPGVDKKRAVQLQASHLAYLEAHPYEQFSADELAAARELLRREMDAVRAGMAHGDLGLDAYAQVWEECLAQVLFLPGQNRYTRANLASKKDRLESAEKRLEQNRNHMAKEAKKCSKMEKKLRVLTGGYQSRTASLIKQFQELQDQIEQANLELSTFKFLAEQEKAAIPRRIESLTEDVNRQTEREKQLQKRYAELQAELEELHKGRQNKGVEPKPVETDT</sequence>
<evidence type="ECO:0000256" key="6">
    <source>
        <dbReference type="ARBA" id="ARBA00022763"/>
    </source>
</evidence>
<dbReference type="PANTHER" id="PTHR45885:SF1">
    <property type="entry name" value="CELL DIVISION CYCLE 5-LIKE PROTEIN"/>
    <property type="match status" value="1"/>
</dbReference>
<dbReference type="GO" id="GO:0000398">
    <property type="term" value="P:mRNA splicing, via spliceosome"/>
    <property type="evidence" value="ECO:0007669"/>
    <property type="project" value="InterPro"/>
</dbReference>
<keyword evidence="6" id="KW-0227">DNA damage</keyword>
<dbReference type="EMBL" id="CAKOGL010000028">
    <property type="protein sequence ID" value="CAH2105404.1"/>
    <property type="molecule type" value="Genomic_DNA"/>
</dbReference>
<accession>A0AAU9V1J1</accession>
<evidence type="ECO:0000313" key="16">
    <source>
        <dbReference type="EMBL" id="CAH2105404.1"/>
    </source>
</evidence>
<dbReference type="GO" id="GO:0000974">
    <property type="term" value="C:Prp19 complex"/>
    <property type="evidence" value="ECO:0007669"/>
    <property type="project" value="InterPro"/>
</dbReference>
<keyword evidence="17" id="KW-1185">Reference proteome</keyword>
<feature type="domain" description="Myb-like" evidence="14">
    <location>
        <begin position="3"/>
        <end position="54"/>
    </location>
</feature>
<evidence type="ECO:0000259" key="15">
    <source>
        <dbReference type="PROSITE" id="PS51294"/>
    </source>
</evidence>
<feature type="domain" description="Myb-like" evidence="14">
    <location>
        <begin position="55"/>
        <end position="104"/>
    </location>
</feature>
<dbReference type="FunFam" id="1.10.10.60:FF:000091">
    <property type="entry name" value="CDC5 cell division cycle 5-like"/>
    <property type="match status" value="1"/>
</dbReference>
<keyword evidence="11" id="KW-0539">Nucleus</keyword>
<dbReference type="SMART" id="SM00717">
    <property type="entry name" value="SANT"/>
    <property type="match status" value="2"/>
</dbReference>
<comment type="similarity">
    <text evidence="2">Belongs to the CEF1 family.</text>
</comment>
<evidence type="ECO:0000256" key="12">
    <source>
        <dbReference type="ARBA" id="ARBA00023306"/>
    </source>
</evidence>
<feature type="compositionally biased region" description="Basic and acidic residues" evidence="13">
    <location>
        <begin position="108"/>
        <end position="127"/>
    </location>
</feature>
<feature type="domain" description="HTH myb-type" evidence="15">
    <location>
        <begin position="59"/>
        <end position="108"/>
    </location>
</feature>
<evidence type="ECO:0000256" key="4">
    <source>
        <dbReference type="ARBA" id="ARBA00022728"/>
    </source>
</evidence>
<evidence type="ECO:0000256" key="11">
    <source>
        <dbReference type="ARBA" id="ARBA00023242"/>
    </source>
</evidence>
<evidence type="ECO:0000256" key="9">
    <source>
        <dbReference type="ARBA" id="ARBA00023187"/>
    </source>
</evidence>